<dbReference type="RefSeq" id="WP_183592859.1">
    <property type="nucleotide sequence ID" value="NZ_JACHWR010000002.1"/>
</dbReference>
<evidence type="ECO:0000256" key="1">
    <source>
        <dbReference type="SAM" id="SignalP"/>
    </source>
</evidence>
<sequence length="340" mass="37457">MTRRTHRLLALGTAAALAVAGLAVPSSSAAPARTSVDRKTRVVVKWKGEKRKRVYQRTANVPGIGRVDLVCRPKSTMVRVRPNNRRAETQMWLAKFEQKRGRDVVAVKNARVFTYATAADDGRGGTGPRAHEGLNQRTPIEDFSSGTAYGVISQRPGRDQPGGGALTTPVTSFQLSWWWERFRYPGNQYCRMALSLRTQTDGQFGLTWHGTDEAATRRTSTTVLPGLGEAIVTCEPGSVAYDQTVAFRPIGTHPEASYLDFEYLQGEGDVGDHVERYEDLGYDPVTGLLGPVDLPRNGMMRLWVSVDGVKRGYVLSSYYVVNNDKDPRLNLCEVAAAPLP</sequence>
<evidence type="ECO:0000313" key="3">
    <source>
        <dbReference type="Proteomes" id="UP000589626"/>
    </source>
</evidence>
<protein>
    <submittedName>
        <fullName evidence="2">Uncharacterized protein</fullName>
    </submittedName>
</protein>
<dbReference type="Proteomes" id="UP000589626">
    <property type="component" value="Unassembled WGS sequence"/>
</dbReference>
<feature type="chain" id="PRO_5030680354" evidence="1">
    <location>
        <begin position="30"/>
        <end position="340"/>
    </location>
</feature>
<feature type="signal peptide" evidence="1">
    <location>
        <begin position="1"/>
        <end position="29"/>
    </location>
</feature>
<keyword evidence="3" id="KW-1185">Reference proteome</keyword>
<organism evidence="2 3">
    <name type="scientific">Nocardioides soli</name>
    <dbReference type="NCBI Taxonomy" id="1036020"/>
    <lineage>
        <taxon>Bacteria</taxon>
        <taxon>Bacillati</taxon>
        <taxon>Actinomycetota</taxon>
        <taxon>Actinomycetes</taxon>
        <taxon>Propionibacteriales</taxon>
        <taxon>Nocardioidaceae</taxon>
        <taxon>Nocardioides</taxon>
    </lineage>
</organism>
<reference evidence="2 3" key="1">
    <citation type="submission" date="2020-08" db="EMBL/GenBank/DDBJ databases">
        <title>Sequencing the genomes of 1000 actinobacteria strains.</title>
        <authorList>
            <person name="Klenk H.-P."/>
        </authorList>
    </citation>
    <scope>NUCLEOTIDE SEQUENCE [LARGE SCALE GENOMIC DNA]</scope>
    <source>
        <strain evidence="2 3">DSM 105498</strain>
    </source>
</reference>
<name>A0A7W4VWA0_9ACTN</name>
<proteinExistence type="predicted"/>
<dbReference type="AlphaFoldDB" id="A0A7W4VWA0"/>
<gene>
    <name evidence="2" type="ORF">FHU40_002769</name>
</gene>
<dbReference type="EMBL" id="JACHWR010000002">
    <property type="protein sequence ID" value="MBB3042951.1"/>
    <property type="molecule type" value="Genomic_DNA"/>
</dbReference>
<keyword evidence="1" id="KW-0732">Signal</keyword>
<accession>A0A7W4VWA0</accession>
<comment type="caution">
    <text evidence="2">The sequence shown here is derived from an EMBL/GenBank/DDBJ whole genome shotgun (WGS) entry which is preliminary data.</text>
</comment>
<evidence type="ECO:0000313" key="2">
    <source>
        <dbReference type="EMBL" id="MBB3042951.1"/>
    </source>
</evidence>